<protein>
    <submittedName>
        <fullName evidence="1">Peptidase inhibitor I78 family protein</fullName>
    </submittedName>
</protein>
<accession>A0A1M6DZE9</accession>
<sequence length="91" mass="9633">MTRTLFPLPLIALLAACEMPADPAAPDADPGTCGADGYQSLIGSNIAAVTLPADLDDRILYPDSMATMDYRPDRINFYVSEGGIIQRVACG</sequence>
<dbReference type="Gene3D" id="3.30.10.10">
    <property type="entry name" value="Trypsin Inhibitor V, subunit A"/>
    <property type="match status" value="1"/>
</dbReference>
<proteinExistence type="predicted"/>
<dbReference type="STRING" id="1447782.SAMN05444417_1700"/>
<keyword evidence="2" id="KW-1185">Reference proteome</keyword>
<reference evidence="1 2" key="1">
    <citation type="submission" date="2016-11" db="EMBL/GenBank/DDBJ databases">
        <authorList>
            <person name="Jaros S."/>
            <person name="Januszkiewicz K."/>
            <person name="Wedrychowicz H."/>
        </authorList>
    </citation>
    <scope>NUCLEOTIDE SEQUENCE [LARGE SCALE GENOMIC DNA]</scope>
    <source>
        <strain evidence="1 2">DSM 100565</strain>
    </source>
</reference>
<dbReference type="PANTHER" id="PTHR39600">
    <property type="entry name" value="PEPTIDASE INHIBITOR I78 FAMILY PROTEIN"/>
    <property type="match status" value="1"/>
</dbReference>
<dbReference type="EMBL" id="FQYO01000003">
    <property type="protein sequence ID" value="SHI78561.1"/>
    <property type="molecule type" value="Genomic_DNA"/>
</dbReference>
<organism evidence="1 2">
    <name type="scientific">Wenxinia saemankumensis</name>
    <dbReference type="NCBI Taxonomy" id="1447782"/>
    <lineage>
        <taxon>Bacteria</taxon>
        <taxon>Pseudomonadati</taxon>
        <taxon>Pseudomonadota</taxon>
        <taxon>Alphaproteobacteria</taxon>
        <taxon>Rhodobacterales</taxon>
        <taxon>Roseobacteraceae</taxon>
        <taxon>Wenxinia</taxon>
    </lineage>
</organism>
<dbReference type="PROSITE" id="PS51257">
    <property type="entry name" value="PROKAR_LIPOPROTEIN"/>
    <property type="match status" value="1"/>
</dbReference>
<dbReference type="PANTHER" id="PTHR39600:SF1">
    <property type="entry name" value="PEPTIDASE INHIBITOR I78 FAMILY PROTEIN"/>
    <property type="match status" value="1"/>
</dbReference>
<evidence type="ECO:0000313" key="2">
    <source>
        <dbReference type="Proteomes" id="UP000184292"/>
    </source>
</evidence>
<evidence type="ECO:0000313" key="1">
    <source>
        <dbReference type="EMBL" id="SHI78561.1"/>
    </source>
</evidence>
<dbReference type="AlphaFoldDB" id="A0A1M6DZE9"/>
<dbReference type="Pfam" id="PF11720">
    <property type="entry name" value="Inhibitor_I78"/>
    <property type="match status" value="1"/>
</dbReference>
<gene>
    <name evidence="1" type="ORF">SAMN05444417_1700</name>
</gene>
<dbReference type="InterPro" id="IPR021719">
    <property type="entry name" value="Prot_inh_I78"/>
</dbReference>
<dbReference type="RefSeq" id="WP_073328346.1">
    <property type="nucleotide sequence ID" value="NZ_FQYO01000003.1"/>
</dbReference>
<name>A0A1M6DZE9_9RHOB</name>
<dbReference type="Proteomes" id="UP000184292">
    <property type="component" value="Unassembled WGS sequence"/>
</dbReference>
<dbReference type="OrthoDB" id="8724542at2"/>